<feature type="coiled-coil region" evidence="10">
    <location>
        <begin position="550"/>
        <end position="577"/>
    </location>
</feature>
<dbReference type="InterPro" id="IPR029071">
    <property type="entry name" value="Ubiquitin-like_domsf"/>
</dbReference>
<evidence type="ECO:0000256" key="2">
    <source>
        <dbReference type="ARBA" id="ARBA00012442"/>
    </source>
</evidence>
<keyword evidence="6" id="KW-0547">Nucleotide-binding</keyword>
<evidence type="ECO:0000256" key="10">
    <source>
        <dbReference type="SAM" id="Coils"/>
    </source>
</evidence>
<dbReference type="Gene3D" id="3.10.20.90">
    <property type="entry name" value="Phosphatidylinositol 3-kinase Catalytic Subunit, Chain A, domain 1"/>
    <property type="match status" value="1"/>
</dbReference>
<keyword evidence="8" id="KW-0067">ATP-binding</keyword>
<dbReference type="InterPro" id="IPR051180">
    <property type="entry name" value="IKK"/>
</dbReference>
<evidence type="ECO:0000256" key="3">
    <source>
        <dbReference type="ARBA" id="ARBA00022490"/>
    </source>
</evidence>
<keyword evidence="7" id="KW-0418">Kinase</keyword>
<sequence>MAKATGQYGTWYKQEDLGSGGFGQVSLWENVNSHEKIAIKVCRQLKAKHLQRWRQEVAIMRNLDHPGLVQFRQIPSEIESAFVAPNVALGMEYCENGDLRRLLSQSQNCCGLSEPQIRAMLGNIGSAINYLHDKKIVHRDIKPENIVLKSKENGTLAYKIIDLGYAKDLSDQTCAQSFVGTPHYLAPEFVGVQPLRYTATVDFWSFGLVAFECITGRRPFYPMLDAMRFLTILREKKKDFHICTVDNEGSDPQFSSEIPQPHHLNPILAEKIRVWLQCMVLMDPTRRGKINEVDDWFSELTAILNDTVIEVFNTQTQEVITIEADEETSITLLKTNIAQHTNIQPPDQILLFKNGEIPNPTEKVLQQFETKQQGKHFLFLFSHQHQAQLINWDVKLPDEVSSFLGKSPFNPKHMKRVTSLATNFISEICNTSIQSMEACAAVYQSMDRYRVNFHTSLGDLRTRYLYFMGMVRMYEVGVHNDIEACKDADEDPQGTINMDEIYTQLVNDRDQVASWTETVKREAENFIHQSYDELNLGHKDHWTEFFKQTRNNLTERLKDAYQKHEVLRKRLREASDHERRPTDTHSITGNEMVTLLQEHIMKFVYASIKHLKIINADISKRISAVLKIHERLGHLIPGLYNVKHMLAHRNNELHRVQRDKQVRLWSLIAYMRRDILDLQNCLSQFSNDGVEDTQMNQQHISTFDSFISELHEGINDIASLDWNFGGKHNDEGGESTQPATVNHEDAAGDVTK</sequence>
<dbReference type="SUPFAM" id="SSF56112">
    <property type="entry name" value="Protein kinase-like (PK-like)"/>
    <property type="match status" value="1"/>
</dbReference>
<dbReference type="EC" id="2.7.11.10" evidence="2"/>
<dbReference type="Gene3D" id="1.10.510.10">
    <property type="entry name" value="Transferase(Phosphotransferase) domain 1"/>
    <property type="match status" value="1"/>
</dbReference>
<proteinExistence type="evidence at transcript level"/>
<dbReference type="InterPro" id="IPR000719">
    <property type="entry name" value="Prot_kinase_dom"/>
</dbReference>
<organism evidence="13">
    <name type="scientific">Phallusia mammillata</name>
    <dbReference type="NCBI Taxonomy" id="59560"/>
    <lineage>
        <taxon>Eukaryota</taxon>
        <taxon>Metazoa</taxon>
        <taxon>Chordata</taxon>
        <taxon>Tunicata</taxon>
        <taxon>Ascidiacea</taxon>
        <taxon>Phlebobranchia</taxon>
        <taxon>Ascidiidae</taxon>
        <taxon>Phallusia</taxon>
    </lineage>
</organism>
<dbReference type="SMART" id="SM00220">
    <property type="entry name" value="S_TKc"/>
    <property type="match status" value="1"/>
</dbReference>
<gene>
    <name evidence="13" type="primary">Ikbkb</name>
</gene>
<dbReference type="Gene3D" id="1.20.1270.250">
    <property type="match status" value="1"/>
</dbReference>
<dbReference type="GO" id="GO:0005524">
    <property type="term" value="F:ATP binding"/>
    <property type="evidence" value="ECO:0007669"/>
    <property type="project" value="UniProtKB-KW"/>
</dbReference>
<keyword evidence="3" id="KW-0963">Cytoplasm</keyword>
<evidence type="ECO:0000256" key="8">
    <source>
        <dbReference type="ARBA" id="ARBA00022840"/>
    </source>
</evidence>
<dbReference type="PANTHER" id="PTHR22969">
    <property type="entry name" value="IKB KINASE"/>
    <property type="match status" value="1"/>
</dbReference>
<dbReference type="PANTHER" id="PTHR22969:SF17">
    <property type="entry name" value="INHIBITOR OF NUCLEAR FACTOR KAPPA-B KINASE SUBUNIT BETA"/>
    <property type="match status" value="1"/>
</dbReference>
<dbReference type="GO" id="GO:0045944">
    <property type="term" value="P:positive regulation of transcription by RNA polymerase II"/>
    <property type="evidence" value="ECO:0007669"/>
    <property type="project" value="TreeGrafter"/>
</dbReference>
<evidence type="ECO:0000256" key="4">
    <source>
        <dbReference type="ARBA" id="ARBA00022527"/>
    </source>
</evidence>
<protein>
    <recommendedName>
        <fullName evidence="2">IkappaB kinase</fullName>
        <ecNumber evidence="2">2.7.11.10</ecNumber>
    </recommendedName>
</protein>
<feature type="region of interest" description="Disordered" evidence="11">
    <location>
        <begin position="728"/>
        <end position="752"/>
    </location>
</feature>
<dbReference type="Pfam" id="PF00069">
    <property type="entry name" value="Pkinase"/>
    <property type="match status" value="1"/>
</dbReference>
<accession>A0A6F9DFL3</accession>
<evidence type="ECO:0000256" key="1">
    <source>
        <dbReference type="ARBA" id="ARBA00004496"/>
    </source>
</evidence>
<name>A0A6F9DFL3_9ASCI</name>
<dbReference type="SUPFAM" id="SSF54236">
    <property type="entry name" value="Ubiquitin-like"/>
    <property type="match status" value="1"/>
</dbReference>
<evidence type="ECO:0000256" key="11">
    <source>
        <dbReference type="SAM" id="MobiDB-lite"/>
    </source>
</evidence>
<evidence type="ECO:0000256" key="7">
    <source>
        <dbReference type="ARBA" id="ARBA00022777"/>
    </source>
</evidence>
<dbReference type="PROSITE" id="PS00108">
    <property type="entry name" value="PROTEIN_KINASE_ST"/>
    <property type="match status" value="1"/>
</dbReference>
<comment type="catalytic activity">
    <reaction evidence="9">
        <text>L-seryl-[I-kappa-B protein] + ATP = O-phospho-L-seryl-[I-kappa-B protein] + ADP + H(+)</text>
        <dbReference type="Rhea" id="RHEA:19073"/>
        <dbReference type="Rhea" id="RHEA-COMP:13698"/>
        <dbReference type="Rhea" id="RHEA-COMP:13699"/>
        <dbReference type="ChEBI" id="CHEBI:15378"/>
        <dbReference type="ChEBI" id="CHEBI:29999"/>
        <dbReference type="ChEBI" id="CHEBI:30616"/>
        <dbReference type="ChEBI" id="CHEBI:83421"/>
        <dbReference type="ChEBI" id="CHEBI:456216"/>
        <dbReference type="EC" id="2.7.11.10"/>
    </reaction>
</comment>
<feature type="domain" description="Protein kinase" evidence="12">
    <location>
        <begin position="11"/>
        <end position="297"/>
    </location>
</feature>
<dbReference type="InterPro" id="IPR008271">
    <property type="entry name" value="Ser/Thr_kinase_AS"/>
</dbReference>
<feature type="compositionally biased region" description="Basic and acidic residues" evidence="11">
    <location>
        <begin position="742"/>
        <end position="752"/>
    </location>
</feature>
<dbReference type="GO" id="GO:0008384">
    <property type="term" value="F:IkappaB kinase activity"/>
    <property type="evidence" value="ECO:0007669"/>
    <property type="project" value="UniProtKB-EC"/>
</dbReference>
<evidence type="ECO:0000259" key="12">
    <source>
        <dbReference type="PROSITE" id="PS50011"/>
    </source>
</evidence>
<evidence type="ECO:0000313" key="13">
    <source>
        <dbReference type="EMBL" id="CAB3255742.1"/>
    </source>
</evidence>
<evidence type="ECO:0000256" key="6">
    <source>
        <dbReference type="ARBA" id="ARBA00022741"/>
    </source>
</evidence>
<dbReference type="AlphaFoldDB" id="A0A6F9DFL3"/>
<dbReference type="InterPro" id="IPR046375">
    <property type="entry name" value="IKBKB_SDD_sf"/>
</dbReference>
<dbReference type="GO" id="GO:0033209">
    <property type="term" value="P:tumor necrosis factor-mediated signaling pathway"/>
    <property type="evidence" value="ECO:0007669"/>
    <property type="project" value="TreeGrafter"/>
</dbReference>
<reference evidence="13" key="1">
    <citation type="submission" date="2020-04" db="EMBL/GenBank/DDBJ databases">
        <authorList>
            <person name="Neveu A P."/>
        </authorList>
    </citation>
    <scope>NUCLEOTIDE SEQUENCE</scope>
    <source>
        <tissue evidence="13">Whole embryo</tissue>
    </source>
</reference>
<dbReference type="InterPro" id="IPR011009">
    <property type="entry name" value="Kinase-like_dom_sf"/>
</dbReference>
<dbReference type="GO" id="GO:0008385">
    <property type="term" value="C:IkappaB kinase complex"/>
    <property type="evidence" value="ECO:0007669"/>
    <property type="project" value="TreeGrafter"/>
</dbReference>
<dbReference type="PROSITE" id="PS50011">
    <property type="entry name" value="PROTEIN_KINASE_DOM"/>
    <property type="match status" value="1"/>
</dbReference>
<keyword evidence="4" id="KW-0723">Serine/threonine-protein kinase</keyword>
<evidence type="ECO:0000256" key="9">
    <source>
        <dbReference type="ARBA" id="ARBA00048789"/>
    </source>
</evidence>
<dbReference type="EMBL" id="LR785958">
    <property type="protein sequence ID" value="CAB3255742.1"/>
    <property type="molecule type" value="mRNA"/>
</dbReference>
<evidence type="ECO:0000256" key="5">
    <source>
        <dbReference type="ARBA" id="ARBA00022679"/>
    </source>
</evidence>
<comment type="subcellular location">
    <subcellularLocation>
        <location evidence="1">Cytoplasm</location>
    </subcellularLocation>
</comment>
<keyword evidence="5" id="KW-0808">Transferase</keyword>
<keyword evidence="10" id="KW-0175">Coiled coil</keyword>